<evidence type="ECO:0000313" key="3">
    <source>
        <dbReference type="WBParaSite" id="ACRNAN_scaffold8365.g11284.t1"/>
    </source>
</evidence>
<feature type="transmembrane region" description="Helical" evidence="1">
    <location>
        <begin position="154"/>
        <end position="178"/>
    </location>
</feature>
<keyword evidence="1" id="KW-0472">Membrane</keyword>
<feature type="transmembrane region" description="Helical" evidence="1">
    <location>
        <begin position="65"/>
        <end position="91"/>
    </location>
</feature>
<keyword evidence="1" id="KW-0812">Transmembrane</keyword>
<dbReference type="WBParaSite" id="ACRNAN_scaffold8365.g11284.t1">
    <property type="protein sequence ID" value="ACRNAN_scaffold8365.g11284.t1"/>
    <property type="gene ID" value="ACRNAN_scaffold8365.g11284"/>
</dbReference>
<organism evidence="2 3">
    <name type="scientific">Acrobeloides nanus</name>
    <dbReference type="NCBI Taxonomy" id="290746"/>
    <lineage>
        <taxon>Eukaryota</taxon>
        <taxon>Metazoa</taxon>
        <taxon>Ecdysozoa</taxon>
        <taxon>Nematoda</taxon>
        <taxon>Chromadorea</taxon>
        <taxon>Rhabditida</taxon>
        <taxon>Tylenchina</taxon>
        <taxon>Cephalobomorpha</taxon>
        <taxon>Cephaloboidea</taxon>
        <taxon>Cephalobidae</taxon>
        <taxon>Acrobeloides</taxon>
    </lineage>
</organism>
<accession>A0A914EJJ6</accession>
<sequence length="354" mass="40744">MNPCGFWHFLYKLSTTIVAKEIVVYMQRWPKSLVAGMRMSKSLNNLLFLSMLSTYTNRITVKTTFIYCFLWTISMGSFLSVLLITNCVYNGDSGITSNGVYYGCSPFSEIQFYFEAVMLICSVLFCFMCFWRYRYVMKHSSLEKYFKKFKDQSARIMFTLNLFSLLGCLLVLVPFLLYQIVPKSGAFYKWKVILEAILHWKSKVPIGHSIEDLIQLLILYFKIVRAPIPPEGRVEKFCCALYACEFSHNLNCAPWRVFGSNLRHLFKKILGVFDSCSQGEMVGVQEHNQLSPNQDIDLQQANTNESIQTSMNLPIFRPKNQNSNSLSVDNQHELSSRLMLSLQPTSTSSHTDGM</sequence>
<dbReference type="AlphaFoldDB" id="A0A914EJJ6"/>
<protein>
    <submittedName>
        <fullName evidence="3">Uncharacterized protein</fullName>
    </submittedName>
</protein>
<keyword evidence="2" id="KW-1185">Reference proteome</keyword>
<evidence type="ECO:0000256" key="1">
    <source>
        <dbReference type="SAM" id="Phobius"/>
    </source>
</evidence>
<evidence type="ECO:0000313" key="2">
    <source>
        <dbReference type="Proteomes" id="UP000887540"/>
    </source>
</evidence>
<name>A0A914EJJ6_9BILA</name>
<reference evidence="3" key="1">
    <citation type="submission" date="2022-11" db="UniProtKB">
        <authorList>
            <consortium name="WormBaseParasite"/>
        </authorList>
    </citation>
    <scope>IDENTIFICATION</scope>
</reference>
<keyword evidence="1" id="KW-1133">Transmembrane helix</keyword>
<dbReference type="Proteomes" id="UP000887540">
    <property type="component" value="Unplaced"/>
</dbReference>
<feature type="transmembrane region" description="Helical" evidence="1">
    <location>
        <begin position="111"/>
        <end position="133"/>
    </location>
</feature>
<proteinExistence type="predicted"/>